<feature type="chain" id="PRO_5045229943" description="PE-PGRS family protein" evidence="1">
    <location>
        <begin position="30"/>
        <end position="358"/>
    </location>
</feature>
<feature type="signal peptide" evidence="1">
    <location>
        <begin position="1"/>
        <end position="29"/>
    </location>
</feature>
<protein>
    <recommendedName>
        <fullName evidence="4">PE-PGRS family protein</fullName>
    </recommendedName>
</protein>
<name>A0ABY8VX18_9MYCO</name>
<evidence type="ECO:0000313" key="3">
    <source>
        <dbReference type="Proteomes" id="UP001236585"/>
    </source>
</evidence>
<dbReference type="EMBL" id="CP126981">
    <property type="protein sequence ID" value="WIM88188.1"/>
    <property type="molecule type" value="Genomic_DNA"/>
</dbReference>
<accession>A0ABY8VX18</accession>
<keyword evidence="3" id="KW-1185">Reference proteome</keyword>
<organism evidence="2 3">
    <name type="scientific">Candidatus Mycobacterium wuenschmannii</name>
    <dbReference type="NCBI Taxonomy" id="3027808"/>
    <lineage>
        <taxon>Bacteria</taxon>
        <taxon>Bacillati</taxon>
        <taxon>Actinomycetota</taxon>
        <taxon>Actinomycetes</taxon>
        <taxon>Mycobacteriales</taxon>
        <taxon>Mycobacteriaceae</taxon>
        <taxon>Mycobacterium</taxon>
    </lineage>
</organism>
<dbReference type="RefSeq" id="WP_285188255.1">
    <property type="nucleotide sequence ID" value="NZ_CP126981.1"/>
</dbReference>
<reference evidence="2 3" key="1">
    <citation type="journal article" date="2023" name="Microbiol. Resour. Announc.">
        <title>Complete Genome Sequence of Mycobacterium wuenschmanii, a novel Nontuberculous Mycobacterium Isolated from a captive population of Amazon Milk Frogs.</title>
        <authorList>
            <person name="Hicks J."/>
            <person name="Zeineldin M."/>
            <person name="Ward H."/>
            <person name="Wuenschmann A."/>
            <person name="Camp P."/>
            <person name="Farrell D."/>
            <person name="Lehman K."/>
            <person name="Thacker T."/>
            <person name="Cuthbert E."/>
        </authorList>
    </citation>
    <scope>NUCLEOTIDE SEQUENCE [LARGE SCALE GENOMIC DNA]</scope>
    <source>
        <strain evidence="2 3">Wuenschmanii</strain>
    </source>
</reference>
<keyword evidence="1" id="KW-0732">Signal</keyword>
<proteinExistence type="predicted"/>
<sequence length="358" mass="37156">MNITARPSTTAGFTLTLVAAGAIVAPAVAPVADVPIPQSRDVQLVDVSWDQVLQTALANSTDIYDHFSPAAFADLQQFAANIPAYFEGSRNFGDDLNSAYAAATTVFAPTDPEPYIYTSVDSTPSTIGLQVLGLDVADFDLPGKDGLINILSNGIPYTIGICPLCTEEHFDILPLLVGSDEAAQIQPYLEFSGSPLSGILWGSFGTTVGPIIQLNDDITAITAALSGATPDYTTAFNELLDMPANVTNAFLNGYGEIDLSTLLTTFGISAPSGLDVDAFQLDLGGLLSPAGSLIDGIGIADHLGDCSIVCATLDVPNSLVGPIASLFMQDQAIAMAVGWDGVGQPLAALFNDLAGMFN</sequence>
<evidence type="ECO:0000313" key="2">
    <source>
        <dbReference type="EMBL" id="WIM88188.1"/>
    </source>
</evidence>
<dbReference type="Proteomes" id="UP001236585">
    <property type="component" value="Chromosome"/>
</dbReference>
<evidence type="ECO:0008006" key="4">
    <source>
        <dbReference type="Google" id="ProtNLM"/>
    </source>
</evidence>
<gene>
    <name evidence="2" type="ORF">PT015_01290</name>
</gene>
<evidence type="ECO:0000256" key="1">
    <source>
        <dbReference type="SAM" id="SignalP"/>
    </source>
</evidence>